<dbReference type="Proteomes" id="UP000268973">
    <property type="component" value="Unassembled WGS sequence"/>
</dbReference>
<evidence type="ECO:0000313" key="2">
    <source>
        <dbReference type="Proteomes" id="UP000268973"/>
    </source>
</evidence>
<name>A0A432CT91_9VIBR</name>
<comment type="caution">
    <text evidence="1">The sequence shown here is derived from an EMBL/GenBank/DDBJ whole genome shotgun (WGS) entry which is preliminary data.</text>
</comment>
<sequence length="24" mass="2829">MNLSNRKTCQDSWVASLVFSIGWW</sequence>
<accession>A0A432CT91</accession>
<gene>
    <name evidence="1" type="ORF">EJ063_19735</name>
</gene>
<dbReference type="EMBL" id="RXZH01000019">
    <property type="protein sequence ID" value="RTZ13582.1"/>
    <property type="molecule type" value="Genomic_DNA"/>
</dbReference>
<proteinExistence type="predicted"/>
<dbReference type="AlphaFoldDB" id="A0A432CT91"/>
<organism evidence="1 2">
    <name type="scientific">Vibrio aquaticus</name>
    <dbReference type="NCBI Taxonomy" id="2496559"/>
    <lineage>
        <taxon>Bacteria</taxon>
        <taxon>Pseudomonadati</taxon>
        <taxon>Pseudomonadota</taxon>
        <taxon>Gammaproteobacteria</taxon>
        <taxon>Vibrionales</taxon>
        <taxon>Vibrionaceae</taxon>
        <taxon>Vibrio</taxon>
    </lineage>
</organism>
<keyword evidence="2" id="KW-1185">Reference proteome</keyword>
<reference evidence="1 2" key="1">
    <citation type="submission" date="2018-12" db="EMBL/GenBank/DDBJ databases">
        <title>Vibrio sp. isolated from China Sea.</title>
        <authorList>
            <person name="Li Y."/>
        </authorList>
    </citation>
    <scope>NUCLEOTIDE SEQUENCE [LARGE SCALE GENOMIC DNA]</scope>
    <source>
        <strain evidence="1 2">BEI207</strain>
    </source>
</reference>
<evidence type="ECO:0000313" key="1">
    <source>
        <dbReference type="EMBL" id="RTZ13582.1"/>
    </source>
</evidence>
<protein>
    <submittedName>
        <fullName evidence="1">Uncharacterized protein</fullName>
    </submittedName>
</protein>